<proteinExistence type="predicted"/>
<dbReference type="InterPro" id="IPR029063">
    <property type="entry name" value="SAM-dependent_MTases_sf"/>
</dbReference>
<dbReference type="InterPro" id="IPR013216">
    <property type="entry name" value="Methyltransf_11"/>
</dbReference>
<dbReference type="PROSITE" id="PS51257">
    <property type="entry name" value="PROKAR_LIPOPROTEIN"/>
    <property type="match status" value="1"/>
</dbReference>
<dbReference type="EMBL" id="QZJZ01000016">
    <property type="protein sequence ID" value="RJP61104.1"/>
    <property type="molecule type" value="Genomic_DNA"/>
</dbReference>
<gene>
    <name evidence="3" type="ORF">C4541_02635</name>
</gene>
<accession>A0A3A4REB1</accession>
<sequence>MSEKRLLKRYVMTLYAGMLFIACAAQSFGIDFCHIPPEHGIVDKSTKKSGAERVVYYIQDAHCQPSAQYNIARILDAILTHHPSAIVALEGAAGTISANAFREFPDTSALKEVSRYFVDNGFLSGSEYLLITREQPFSLIGAELPEPYRQNHRTMCEVLKNGSAASRFVQSMFDSLAPVIERTFSGEQREFLENWKKYRTNEIRLDDYAEYLAERLRKEGHDSAGSGTLFVFESILRKEHNINYAQLEQNRVQVLDAIASVAETAAVSDLFKFDLKHKLRKVNDLEYFTTLCEYAGKYDIPREMCAFLSAYKEFLTESQSIDRSQLYREIEQAEKSLSADMFANTDQGILRDLYQYSLTYSDLVNLRVDCAGYSLLDGVHGTGWIRKACERFIPECASSIDWSELEKMVSVAHSFYEQARERDRVMFSVLSREMETRGVPVGVIIAGGFHYDGLLEMALESRTGFCAITPVMNRISNETRYLSMIQNMRTPFERWVAGSTLALASWLSQETLGDEGAAQVRTKIFSSFLIGTAVRQLSPPDLRVMTGELDGIVVRANEILGAWNTKHAPDLSLREVYRVDNHLAVEMAFGERDILFVFSSPGRKIPWNSIDFYKADVLEHATIGDSSLAVVSGGVIEHIRSLARRGGASDLVFSPEQRAELYRKIGIPDEVIAKGVTVNAVMDTYSIRRNTSGPKIMDIYDALIAVTTDTADALSVQDLSLSAGAESVHPGELTYSGILRLSMEMLRYAEQHDRIVDIENLHNPWAEVFRARNIQNVMIEQGFSFEALVVSIYNLVFTQERASSLILGGDGIHYNYLHSSKLGDGSEFIRLVVRPQQYIRTPDITLSDTLENQKTLFSSLQDSVLAVDLDGSFVLASLGVYDAQTGELHTSPARGSIMSLSPRLHRTEQMEGFIKSMRNHALEKGILVRGIVFRNQGGPEQFFNDIESFTAFFEEHASDGFLPHNSGNWTSRVGEINSEDFFNLFGTQHILVADLIGGYETFYRIEDLMPLLNKDVLEVGSQIGYNVFYAHLKGARFAAGMDINPYQQQAAREIAAYLYENEDVEITSLGGKPTRSTLSQSALSPNGVTQGQLFFRTEALKELEEREGRRIAQVPPKSIDFPIADARSIPYEDNSFDVVTSSYMLGFISLPSTALKEMLRVVRPGGIVRYIYGTTAEDKSLLEEAVYLLQEEKNIRVDYEILFSDYSAMFVRIKAKHHVADIAQDTARILQHSAIKSQFPNNFDSYPYIQPIFSSPAMYTDESGLHESVQFSMAHSLKRVSRERLFNLLSALEFFRGIYGSTIFNGINRITIDGSLDAPGEIRDGELFLHPQVLDHRLLTIFALQIAVNTLDVQSIPDEFFLQYGIALQDINLYRRTIPLLQAILLFKNSFTAAQQLNLIRYLRSSPPVDTGFFRHIREMSGLLENIYRAVPEEQELLRLTAQYAAGMTGTEPELITERSEAVFDSAEYLSPAGSSSRLYMRYLNHRITNMLAGSDTPDAALAAWREVIPYYERLLNSTVKLPETIEELVSDDMTASLLSKYPVTAGYVITEMLKACFDDPADQTVAPYLLELPFPQIQEIIERLHVYTAKTRMADHGVRTAIPTIRLLEPSNWIGPRLHDELVDINNGEEYKTLTIDLQGTDTEALTTSFLSQFNGAVNALGINDNELVVVKTNIVKSWKHEYEGYDYIEDFGMGIIAARPEEIRRHAEDIVTLRAFLVFELSYAKNFSAANNSIHSSYFSVSPQLQSVSGLGSEFFKREASLFPMLWLGAAMVEAITNQLRVMPVFKREYFAELRILKGLSEMKTVTPGLHAGLASLMFRLNIITEQEYSELWNNKTDAELLYKRVSEGFSRYNMRGFKEIDTMMSVSAELTQKKHKLSWLTNIYTTLRNDPNALLLLPGLLSDFSDIEDLLSMESNNDYLREPVSLLLEKKVFGEMDELEQSIRQSFVEDTTGTLEQYRYLLAESTDTTAAFDTVSSYVDVNLPMMPLVGTVPIYVTAQNRGNALNIIFESARDIAQRQGVNKAVSVLTSNDVMLDVAQSVEKGKKAEFARRAVHVLASAALTESRPGYTMKALRELALRLSAVDKSAVNTIFHDQRWIPLLTASPQAAFRLMSYLAFQVVINPDNTYSLFKRVISLPEEKFSVLLEFVNTVDTDYLDMQLSAVVSLIELGLPGLINHLNANTAKYGSFVLLTDYNGIISRKSKGYPITIESHALSRAAFDSLYAGYGSKETALWIRNWLAEKNIPVEIVSGSIPGAQRRDFFIKTNGIVIGLSPFVRMFNPSYTDEEVYEDPALPQLSAFVSVELGAGTPLMWRPVDSVSGMLFEGDIRDSSLDPEYMVFSIRSSMIARGTVLKQYSYDVHVSRAVLPELVSALAASRPENFFLITAQMRDVYVVSKDIDDEFMKSPLQSESFNHLFYRLFTHLDTEWLKQEQEDTLLGQTKLFSREPFIDEIGLVPVSMASSRDMAFLQQVMPDVAMGFTYERIDVVLADQSDLEERVIFLRGVPVGMVTQDQKALMMEELNDDLKSKIEELLIDKYRNFSPFRKGSEQASQLTTIAVFRLDSAGYWVADAESVLEGEADALDTYIRAIQSAQRSLNIKSADLRGEGISMRLVQGHWRLGDRQLVSADGKTELVIDIDAFRDPDLLEFVIRHEFDPHDGPGGEILALMHDIASFSQYDSGKQGRILSALRSEHVDLDGFADILEQSGTLSRVETVKAVTDFVMDKKHYPRLQAVLSGKSSDEVMNESAVSLDPELSAELLKMGYSYPAIAAVLTHPNVAGLKRALSVWADLSGSYQERFAGMGPQILVNALLGDKKGLPEIAETLFELNSIVFLKGYQSALSVYGVSGVIQLLSSINGDPARRNFVQQSLRGMQSELGNQVYFETRTDENMAVSMFVAGYQQGGENHFLHYTPDGVLERHAVIPVGDFNQLLPELVHQFNTTMENQFAGRLDIVLAGYEELLTRDSITSEDKKNFLASITPLIKDMASEYRGIVMPDISSVPLYRRYEMLNILDQFKSDVIGSPIAGASAYLELMTEGLGDVDAIFKEFTEVVRKIRETAVRFRMIQDYVIQGREPMIVFDKTYRLASNKPFTDAPLVSDREIRSAVEQRMLRSGADDTYIIYLDGTDPAALVWVSVLLEKYADTRPVIAIVSDTLDTDTLDQLLAVSGIPAEAVMPVGADIIRASGIKDTDGGMNHQGIIDIVSANMSVGKGETIFLTSSADTFAQLTREGRPVLALPGIQAVIKPAPVRVINSAVYENSV</sequence>
<evidence type="ECO:0000259" key="2">
    <source>
        <dbReference type="Pfam" id="PF08241"/>
    </source>
</evidence>
<keyword evidence="1" id="KW-0732">Signal</keyword>
<evidence type="ECO:0000313" key="4">
    <source>
        <dbReference type="Proteomes" id="UP000266426"/>
    </source>
</evidence>
<keyword evidence="3" id="KW-0489">Methyltransferase</keyword>
<dbReference type="SUPFAM" id="SSF53335">
    <property type="entry name" value="S-adenosyl-L-methionine-dependent methyltransferases"/>
    <property type="match status" value="1"/>
</dbReference>
<name>A0A3A4REB1_9BACT</name>
<dbReference type="Pfam" id="PF08241">
    <property type="entry name" value="Methyltransf_11"/>
    <property type="match status" value="1"/>
</dbReference>
<feature type="signal peptide" evidence="1">
    <location>
        <begin position="1"/>
        <end position="24"/>
    </location>
</feature>
<feature type="chain" id="PRO_5017419549" evidence="1">
    <location>
        <begin position="25"/>
        <end position="3267"/>
    </location>
</feature>
<dbReference type="Proteomes" id="UP000266426">
    <property type="component" value="Unassembled WGS sequence"/>
</dbReference>
<keyword evidence="3" id="KW-0808">Transferase</keyword>
<dbReference type="GO" id="GO:0032259">
    <property type="term" value="P:methylation"/>
    <property type="evidence" value="ECO:0007669"/>
    <property type="project" value="UniProtKB-KW"/>
</dbReference>
<evidence type="ECO:0000313" key="3">
    <source>
        <dbReference type="EMBL" id="RJP61104.1"/>
    </source>
</evidence>
<organism evidence="3 4">
    <name type="scientific">Candidatus Auribacter fodinae</name>
    <dbReference type="NCBI Taxonomy" id="2093366"/>
    <lineage>
        <taxon>Bacteria</taxon>
        <taxon>Pseudomonadati</taxon>
        <taxon>Candidatus Auribacterota</taxon>
        <taxon>Candidatus Auribacteria</taxon>
        <taxon>Candidatus Auribacterales</taxon>
        <taxon>Candidatus Auribacteraceae</taxon>
        <taxon>Candidatus Auribacter</taxon>
    </lineage>
</organism>
<dbReference type="GO" id="GO:0008757">
    <property type="term" value="F:S-adenosylmethionine-dependent methyltransferase activity"/>
    <property type="evidence" value="ECO:0007669"/>
    <property type="project" value="InterPro"/>
</dbReference>
<comment type="caution">
    <text evidence="3">The sequence shown here is derived from an EMBL/GenBank/DDBJ whole genome shotgun (WGS) entry which is preliminary data.</text>
</comment>
<reference evidence="3 4" key="1">
    <citation type="journal article" date="2017" name="ISME J.">
        <title>Energy and carbon metabolisms in a deep terrestrial subsurface fluid microbial community.</title>
        <authorList>
            <person name="Momper L."/>
            <person name="Jungbluth S.P."/>
            <person name="Lee M.D."/>
            <person name="Amend J.P."/>
        </authorList>
    </citation>
    <scope>NUCLEOTIDE SEQUENCE [LARGE SCALE GENOMIC DNA]</scope>
    <source>
        <strain evidence="3">SURF_26</strain>
    </source>
</reference>
<feature type="domain" description="Methyltransferase type 11" evidence="2">
    <location>
        <begin position="1112"/>
        <end position="1168"/>
    </location>
</feature>
<dbReference type="PANTHER" id="PTHR43591">
    <property type="entry name" value="METHYLTRANSFERASE"/>
    <property type="match status" value="1"/>
</dbReference>
<dbReference type="Gene3D" id="3.40.50.150">
    <property type="entry name" value="Vaccinia Virus protein VP39"/>
    <property type="match status" value="1"/>
</dbReference>
<evidence type="ECO:0000256" key="1">
    <source>
        <dbReference type="SAM" id="SignalP"/>
    </source>
</evidence>
<protein>
    <submittedName>
        <fullName evidence="3">Class I SAM-dependent methyltransferase</fullName>
    </submittedName>
</protein>
<dbReference type="PANTHER" id="PTHR43591:SF24">
    <property type="entry name" value="2-METHOXY-6-POLYPRENYL-1,4-BENZOQUINOL METHYLASE, MITOCHONDRIAL"/>
    <property type="match status" value="1"/>
</dbReference>